<evidence type="ECO:0000313" key="4">
    <source>
        <dbReference type="Proteomes" id="UP000183561"/>
    </source>
</evidence>
<dbReference type="EMBL" id="FNSV01000005">
    <property type="protein sequence ID" value="SED20744.1"/>
    <property type="molecule type" value="Genomic_DNA"/>
</dbReference>
<proteinExistence type="inferred from homology"/>
<dbReference type="InterPro" id="IPR036291">
    <property type="entry name" value="NAD(P)-bd_dom_sf"/>
</dbReference>
<dbReference type="AlphaFoldDB" id="A0A1H4YU99"/>
<protein>
    <recommendedName>
        <fullName evidence="5">Short-chain dehydrogenase</fullName>
    </recommendedName>
</protein>
<keyword evidence="2" id="KW-0560">Oxidoreductase</keyword>
<dbReference type="Proteomes" id="UP000183561">
    <property type="component" value="Unassembled WGS sequence"/>
</dbReference>
<keyword evidence="4" id="KW-1185">Reference proteome</keyword>
<evidence type="ECO:0008006" key="5">
    <source>
        <dbReference type="Google" id="ProtNLM"/>
    </source>
</evidence>
<evidence type="ECO:0000256" key="1">
    <source>
        <dbReference type="ARBA" id="ARBA00006484"/>
    </source>
</evidence>
<accession>A0A1H4YU99</accession>
<sequence>MARYAPRSRTLEENLVGRRVLITGSARGIGAGLARRLHERGAHVGLLGLEPELLEQTATTCGRAPWRRCDIRDRRAVEDSFDYLTDRLGGLDVVVANAGVTPPAHIVAGDPEVMRYAIEVNVLGTYHTLRAAGPYIGHRNGYALVVASSTAFDPLRGVHSATRGGAEELGEALREELKPFGTRVGIARLGEIDTDRTLIGFDGVAVPAPRGSALARTSSITVAVDALERGIAGRKNRISAPSRVPGTDSVRMLALRALPHRGLASRATEMTRSIELRTHATVPARGRVEGEGAA</sequence>
<dbReference type="PRINTS" id="PR00081">
    <property type="entry name" value="GDHRDH"/>
</dbReference>
<evidence type="ECO:0000313" key="3">
    <source>
        <dbReference type="EMBL" id="SED20744.1"/>
    </source>
</evidence>
<dbReference type="OrthoDB" id="3743899at2"/>
<dbReference type="GO" id="GO:0016020">
    <property type="term" value="C:membrane"/>
    <property type="evidence" value="ECO:0007669"/>
    <property type="project" value="TreeGrafter"/>
</dbReference>
<dbReference type="Pfam" id="PF00106">
    <property type="entry name" value="adh_short"/>
    <property type="match status" value="1"/>
</dbReference>
<organism evidence="3 4">
    <name type="scientific">Rhodococcus koreensis</name>
    <dbReference type="NCBI Taxonomy" id="99653"/>
    <lineage>
        <taxon>Bacteria</taxon>
        <taxon>Bacillati</taxon>
        <taxon>Actinomycetota</taxon>
        <taxon>Actinomycetes</taxon>
        <taxon>Mycobacteriales</taxon>
        <taxon>Nocardiaceae</taxon>
        <taxon>Rhodococcus</taxon>
    </lineage>
</organism>
<dbReference type="RefSeq" id="WP_072948412.1">
    <property type="nucleotide sequence ID" value="NZ_FNSV01000005.1"/>
</dbReference>
<dbReference type="InterPro" id="IPR002347">
    <property type="entry name" value="SDR_fam"/>
</dbReference>
<dbReference type="PANTHER" id="PTHR44196:SF1">
    <property type="entry name" value="DEHYDROGENASE_REDUCTASE SDR FAMILY MEMBER 7B"/>
    <property type="match status" value="1"/>
</dbReference>
<evidence type="ECO:0000256" key="2">
    <source>
        <dbReference type="ARBA" id="ARBA00023002"/>
    </source>
</evidence>
<dbReference type="GO" id="GO:0016491">
    <property type="term" value="F:oxidoreductase activity"/>
    <property type="evidence" value="ECO:0007669"/>
    <property type="project" value="UniProtKB-KW"/>
</dbReference>
<dbReference type="PANTHER" id="PTHR44196">
    <property type="entry name" value="DEHYDROGENASE/REDUCTASE SDR FAMILY MEMBER 7B"/>
    <property type="match status" value="1"/>
</dbReference>
<reference evidence="4" key="1">
    <citation type="submission" date="2016-10" db="EMBL/GenBank/DDBJ databases">
        <authorList>
            <person name="Varghese N."/>
            <person name="Submissions S."/>
        </authorList>
    </citation>
    <scope>NUCLEOTIDE SEQUENCE [LARGE SCALE GENOMIC DNA]</scope>
    <source>
        <strain evidence="4">DSM 44498</strain>
    </source>
</reference>
<comment type="similarity">
    <text evidence="1">Belongs to the short-chain dehydrogenases/reductases (SDR) family.</text>
</comment>
<gene>
    <name evidence="3" type="ORF">SAMN04490239_7281</name>
</gene>
<dbReference type="CDD" id="cd05233">
    <property type="entry name" value="SDR_c"/>
    <property type="match status" value="1"/>
</dbReference>
<dbReference type="SUPFAM" id="SSF51735">
    <property type="entry name" value="NAD(P)-binding Rossmann-fold domains"/>
    <property type="match status" value="1"/>
</dbReference>
<name>A0A1H4YU99_9NOCA</name>
<dbReference type="Gene3D" id="3.40.50.720">
    <property type="entry name" value="NAD(P)-binding Rossmann-like Domain"/>
    <property type="match status" value="1"/>
</dbReference>